<reference evidence="2 3" key="1">
    <citation type="submission" date="2017-08" db="EMBL/GenBank/DDBJ databases">
        <title>Genome sequence, comparative genomics and functional analysis of the highly adhesive Lactobacillus paracasei Kobulty strain.</title>
        <authorList>
            <person name="Koryszewska-Baginska A."/>
            <person name="Grynberg M."/>
            <person name="Aleksandrzak-Piekarczyk T."/>
        </authorList>
    </citation>
    <scope>NUCLEOTIDE SEQUENCE [LARGE SCALE GENOMIC DNA]</scope>
    <source>
        <strain evidence="2 3">IBB3423</strain>
    </source>
</reference>
<evidence type="ECO:0000256" key="1">
    <source>
        <dbReference type="SAM" id="Phobius"/>
    </source>
</evidence>
<name>A0AAP9KVJ9_LACPA</name>
<evidence type="ECO:0000313" key="2">
    <source>
        <dbReference type="EMBL" id="QGV18060.1"/>
    </source>
</evidence>
<dbReference type="Proteomes" id="UP000423274">
    <property type="component" value="Chromosome"/>
</dbReference>
<keyword evidence="1" id="KW-0812">Transmembrane</keyword>
<keyword evidence="1" id="KW-0472">Membrane</keyword>
<organism evidence="2 3">
    <name type="scientific">Lacticaseibacillus paracasei subsp. paracasei</name>
    <dbReference type="NCBI Taxonomy" id="47714"/>
    <lineage>
        <taxon>Bacteria</taxon>
        <taxon>Bacillati</taxon>
        <taxon>Bacillota</taxon>
        <taxon>Bacilli</taxon>
        <taxon>Lactobacillales</taxon>
        <taxon>Lactobacillaceae</taxon>
        <taxon>Lacticaseibacillus</taxon>
    </lineage>
</organism>
<gene>
    <name evidence="2" type="ORF">LCAKO_1535</name>
</gene>
<evidence type="ECO:0000313" key="3">
    <source>
        <dbReference type="Proteomes" id="UP000423274"/>
    </source>
</evidence>
<protein>
    <submittedName>
        <fullName evidence="2">Uncharacterized protein</fullName>
    </submittedName>
</protein>
<proteinExistence type="predicted"/>
<dbReference type="EMBL" id="CP022954">
    <property type="protein sequence ID" value="QGV18060.1"/>
    <property type="molecule type" value="Genomic_DNA"/>
</dbReference>
<feature type="transmembrane region" description="Helical" evidence="1">
    <location>
        <begin position="28"/>
        <end position="45"/>
    </location>
</feature>
<sequence>MVSLIIDSVKNGWVIILSQLLKANNLPLIGKLFAFAFSWIIYCDFKDRSAKAEQS</sequence>
<dbReference type="AlphaFoldDB" id="A0AAP9KVJ9"/>
<keyword evidence="1" id="KW-1133">Transmembrane helix</keyword>
<accession>A0AAP9KVJ9</accession>